<evidence type="ECO:0000256" key="1">
    <source>
        <dbReference type="SAM" id="MobiDB-lite"/>
    </source>
</evidence>
<gene>
    <name evidence="2" type="ORF">SKAU_G00281080</name>
</gene>
<accession>A0A9Q1EX90</accession>
<dbReference type="PANTHER" id="PTHR47027">
    <property type="entry name" value="REVERSE TRANSCRIPTASE DOMAIN-CONTAINING PROTEIN"/>
    <property type="match status" value="1"/>
</dbReference>
<protein>
    <submittedName>
        <fullName evidence="2">Uncharacterized protein</fullName>
    </submittedName>
</protein>
<sequence>MAKREAQKEYTESHKEVKKSIKQDKRKYVDNLAQQAEEAARKRNMKEVYDITRKLAGRPKGRGLVFSGHLGLEDLDFADNLALMSHTLPDMQKKVDKLTVTSSKSGLNINRKKTEAIRVNNRSEESVKLNGEQIADVEEFTYLGSMVNKEGGSDRDITARIGKASSFHLFESSLEVKSDRQKD</sequence>
<organism evidence="2 3">
    <name type="scientific">Synaphobranchus kaupii</name>
    <name type="common">Kaup's arrowtooth eel</name>
    <dbReference type="NCBI Taxonomy" id="118154"/>
    <lineage>
        <taxon>Eukaryota</taxon>
        <taxon>Metazoa</taxon>
        <taxon>Chordata</taxon>
        <taxon>Craniata</taxon>
        <taxon>Vertebrata</taxon>
        <taxon>Euteleostomi</taxon>
        <taxon>Actinopterygii</taxon>
        <taxon>Neopterygii</taxon>
        <taxon>Teleostei</taxon>
        <taxon>Anguilliformes</taxon>
        <taxon>Synaphobranchidae</taxon>
        <taxon>Synaphobranchus</taxon>
    </lineage>
</organism>
<evidence type="ECO:0000313" key="3">
    <source>
        <dbReference type="Proteomes" id="UP001152622"/>
    </source>
</evidence>
<dbReference type="OrthoDB" id="410381at2759"/>
<feature type="region of interest" description="Disordered" evidence="1">
    <location>
        <begin position="1"/>
        <end position="23"/>
    </location>
</feature>
<dbReference type="AlphaFoldDB" id="A0A9Q1EX90"/>
<evidence type="ECO:0000313" key="2">
    <source>
        <dbReference type="EMBL" id="KAJ8346707.1"/>
    </source>
</evidence>
<reference evidence="2" key="1">
    <citation type="journal article" date="2023" name="Science">
        <title>Genome structures resolve the early diversification of teleost fishes.</title>
        <authorList>
            <person name="Parey E."/>
            <person name="Louis A."/>
            <person name="Montfort J."/>
            <person name="Bouchez O."/>
            <person name="Roques C."/>
            <person name="Iampietro C."/>
            <person name="Lluch J."/>
            <person name="Castinel A."/>
            <person name="Donnadieu C."/>
            <person name="Desvignes T."/>
            <person name="Floi Bucao C."/>
            <person name="Jouanno E."/>
            <person name="Wen M."/>
            <person name="Mejri S."/>
            <person name="Dirks R."/>
            <person name="Jansen H."/>
            <person name="Henkel C."/>
            <person name="Chen W.J."/>
            <person name="Zahm M."/>
            <person name="Cabau C."/>
            <person name="Klopp C."/>
            <person name="Thompson A.W."/>
            <person name="Robinson-Rechavi M."/>
            <person name="Braasch I."/>
            <person name="Lecointre G."/>
            <person name="Bobe J."/>
            <person name="Postlethwait J.H."/>
            <person name="Berthelot C."/>
            <person name="Roest Crollius H."/>
            <person name="Guiguen Y."/>
        </authorList>
    </citation>
    <scope>NUCLEOTIDE SEQUENCE</scope>
    <source>
        <strain evidence="2">WJC10195</strain>
    </source>
</reference>
<dbReference type="PANTHER" id="PTHR47027:SF25">
    <property type="entry name" value="REVERSE TRANSCRIPTASE DOMAIN-CONTAINING PROTEIN"/>
    <property type="match status" value="1"/>
</dbReference>
<dbReference type="Proteomes" id="UP001152622">
    <property type="component" value="Chromosome 11"/>
</dbReference>
<keyword evidence="3" id="KW-1185">Reference proteome</keyword>
<name>A0A9Q1EX90_SYNKA</name>
<comment type="caution">
    <text evidence="2">The sequence shown here is derived from an EMBL/GenBank/DDBJ whole genome shotgun (WGS) entry which is preliminary data.</text>
</comment>
<proteinExistence type="predicted"/>
<dbReference type="EMBL" id="JAINUF010000011">
    <property type="protein sequence ID" value="KAJ8346707.1"/>
    <property type="molecule type" value="Genomic_DNA"/>
</dbReference>